<keyword evidence="1" id="KW-0001">2Fe-2S</keyword>
<evidence type="ECO:0000259" key="6">
    <source>
        <dbReference type="PROSITE" id="PS51296"/>
    </source>
</evidence>
<dbReference type="CDD" id="cd03479">
    <property type="entry name" value="Rieske_RO_Alpha_PhDO_like"/>
    <property type="match status" value="1"/>
</dbReference>
<gene>
    <name evidence="7" type="ORF">ACFYXQ_39980</name>
</gene>
<dbReference type="PANTHER" id="PTHR21266:SF59">
    <property type="entry name" value="BLR4922 PROTEIN"/>
    <property type="match status" value="1"/>
</dbReference>
<dbReference type="InterPro" id="IPR050584">
    <property type="entry name" value="Cholesterol_7-desaturase"/>
</dbReference>
<dbReference type="InterPro" id="IPR017941">
    <property type="entry name" value="Rieske_2Fe-2S"/>
</dbReference>
<dbReference type="Gene3D" id="2.102.10.10">
    <property type="entry name" value="Rieske [2Fe-2S] iron-sulphur domain"/>
    <property type="match status" value="1"/>
</dbReference>
<dbReference type="Pfam" id="PF19301">
    <property type="entry name" value="LigXa_C"/>
    <property type="match status" value="1"/>
</dbReference>
<keyword evidence="3" id="KW-0560">Oxidoreductase</keyword>
<dbReference type="Pfam" id="PF00355">
    <property type="entry name" value="Rieske"/>
    <property type="match status" value="1"/>
</dbReference>
<organism evidence="7 8">
    <name type="scientific">Nocardia jiangxiensis</name>
    <dbReference type="NCBI Taxonomy" id="282685"/>
    <lineage>
        <taxon>Bacteria</taxon>
        <taxon>Bacillati</taxon>
        <taxon>Actinomycetota</taxon>
        <taxon>Actinomycetes</taxon>
        <taxon>Mycobacteriales</taxon>
        <taxon>Nocardiaceae</taxon>
        <taxon>Nocardia</taxon>
    </lineage>
</organism>
<dbReference type="InterPro" id="IPR036922">
    <property type="entry name" value="Rieske_2Fe-2S_sf"/>
</dbReference>
<reference evidence="7 8" key="1">
    <citation type="submission" date="2024-10" db="EMBL/GenBank/DDBJ databases">
        <title>The Natural Products Discovery Center: Release of the First 8490 Sequenced Strains for Exploring Actinobacteria Biosynthetic Diversity.</title>
        <authorList>
            <person name="Kalkreuter E."/>
            <person name="Kautsar S.A."/>
            <person name="Yang D."/>
            <person name="Bader C.D."/>
            <person name="Teijaro C.N."/>
            <person name="Fluegel L."/>
            <person name="Davis C.M."/>
            <person name="Simpson J.R."/>
            <person name="Lauterbach L."/>
            <person name="Steele A.D."/>
            <person name="Gui C."/>
            <person name="Meng S."/>
            <person name="Li G."/>
            <person name="Viehrig K."/>
            <person name="Ye F."/>
            <person name="Su P."/>
            <person name="Kiefer A.F."/>
            <person name="Nichols A."/>
            <person name="Cepeda A.J."/>
            <person name="Yan W."/>
            <person name="Fan B."/>
            <person name="Jiang Y."/>
            <person name="Adhikari A."/>
            <person name="Zheng C.-J."/>
            <person name="Schuster L."/>
            <person name="Cowan T.M."/>
            <person name="Smanski M.J."/>
            <person name="Chevrette M.G."/>
            <person name="De Carvalho L.P.S."/>
            <person name="Shen B."/>
        </authorList>
    </citation>
    <scope>NUCLEOTIDE SEQUENCE [LARGE SCALE GENOMIC DNA]</scope>
    <source>
        <strain evidence="7 8">NPDC002593</strain>
    </source>
</reference>
<dbReference type="PANTHER" id="PTHR21266">
    <property type="entry name" value="IRON-SULFUR DOMAIN CONTAINING PROTEIN"/>
    <property type="match status" value="1"/>
</dbReference>
<dbReference type="InterPro" id="IPR045623">
    <property type="entry name" value="LigXa_C"/>
</dbReference>
<dbReference type="Gene3D" id="3.90.380.10">
    <property type="entry name" value="Naphthalene 1,2-dioxygenase Alpha Subunit, Chain A, domain 1"/>
    <property type="match status" value="1"/>
</dbReference>
<evidence type="ECO:0000313" key="8">
    <source>
        <dbReference type="Proteomes" id="UP001601992"/>
    </source>
</evidence>
<evidence type="ECO:0000256" key="4">
    <source>
        <dbReference type="ARBA" id="ARBA00023004"/>
    </source>
</evidence>
<dbReference type="Proteomes" id="UP001601992">
    <property type="component" value="Unassembled WGS sequence"/>
</dbReference>
<comment type="caution">
    <text evidence="7">The sequence shown here is derived from an EMBL/GenBank/DDBJ whole genome shotgun (WGS) entry which is preliminary data.</text>
</comment>
<evidence type="ECO:0000256" key="2">
    <source>
        <dbReference type="ARBA" id="ARBA00022723"/>
    </source>
</evidence>
<dbReference type="PROSITE" id="PS51296">
    <property type="entry name" value="RIESKE"/>
    <property type="match status" value="1"/>
</dbReference>
<evidence type="ECO:0000256" key="5">
    <source>
        <dbReference type="ARBA" id="ARBA00023014"/>
    </source>
</evidence>
<feature type="domain" description="Rieske" evidence="6">
    <location>
        <begin position="27"/>
        <end position="141"/>
    </location>
</feature>
<keyword evidence="4" id="KW-0408">Iron</keyword>
<dbReference type="EMBL" id="JBIAQY010000022">
    <property type="protein sequence ID" value="MFF3573948.1"/>
    <property type="molecule type" value="Genomic_DNA"/>
</dbReference>
<keyword evidence="5" id="KW-0411">Iron-sulfur</keyword>
<keyword evidence="2" id="KW-0479">Metal-binding</keyword>
<dbReference type="RefSeq" id="WP_040830578.1">
    <property type="nucleotide sequence ID" value="NZ_JBIAQY010000022.1"/>
</dbReference>
<accession>A0ABW6SCC0</accession>
<proteinExistence type="predicted"/>
<dbReference type="SUPFAM" id="SSF55961">
    <property type="entry name" value="Bet v1-like"/>
    <property type="match status" value="1"/>
</dbReference>
<name>A0ABW6SCC0_9NOCA</name>
<protein>
    <submittedName>
        <fullName evidence="7">Rieske 2Fe-2S domain-containing protein</fullName>
    </submittedName>
</protein>
<sequence length="437" mass="49126">MLSVENNELLTRTGSGTPMGQLLRRYWVPALLSEEVAEPQCAPVRLTLMGESLVVFRTADGRLGALEEHCAHRQASLYYGRNESEESRDGQCGLRCVYHGWKYGIDGRCIDMPNEPATSKFKEHIRIRSYPVAERGDMIWIYLGPSRDIPALPDLEWAVIPETHRYLSKRLQRSNFAQAMEGGIDSSHVSFLHSDARLWNPDWTHAKDSTRDHLTDDGSPKFFVEPTDYGMLIGARRNAVDGQYYWRITQWLMPWYNLVARDGDGPITAHAWVPIDDENCWAFSITYNPDKALTKEQTDHYRHGGSVHAQVLADGSYLPTRNSDNDYLIDRTLQKTVSFTGIRGIAIQDVAMQESMGRVVDRTKEHLGSSDAAVIAARKRLLAEARALAEDATVAPSGLDPASQRVRSASAILPRDVSWVDATAESRQAAQRHYQPS</sequence>
<keyword evidence="8" id="KW-1185">Reference proteome</keyword>
<dbReference type="SUPFAM" id="SSF50022">
    <property type="entry name" value="ISP domain"/>
    <property type="match status" value="1"/>
</dbReference>
<evidence type="ECO:0000313" key="7">
    <source>
        <dbReference type="EMBL" id="MFF3573948.1"/>
    </source>
</evidence>
<evidence type="ECO:0000256" key="1">
    <source>
        <dbReference type="ARBA" id="ARBA00022714"/>
    </source>
</evidence>
<evidence type="ECO:0000256" key="3">
    <source>
        <dbReference type="ARBA" id="ARBA00023002"/>
    </source>
</evidence>